<dbReference type="PANTHER" id="PTHR10686">
    <property type="entry name" value="FOLATE TRANSPORTER"/>
    <property type="match status" value="1"/>
</dbReference>
<dbReference type="AlphaFoldDB" id="A0AAD4R4Q3"/>
<dbReference type="PANTHER" id="PTHR10686:SF18">
    <property type="entry name" value="IP11787P-RELATED"/>
    <property type="match status" value="1"/>
</dbReference>
<dbReference type="Proteomes" id="UP001201812">
    <property type="component" value="Unassembled WGS sequence"/>
</dbReference>
<evidence type="ECO:0000256" key="1">
    <source>
        <dbReference type="ARBA" id="ARBA00005773"/>
    </source>
</evidence>
<sequence length="572" mass="65160">MKVKLFSHKTVNYETKAGDTKKGNLDPFAASEWPTNFNHNETNSKWATKWLPALLCFYAVFKEIKVAEPYAYKYQTEYLNITAAEMTAEVYPVVPYTYLFSLVPIFLLTDLFLYKPTMIVEMIGQIVFRSTQVFGFTVTSQIVGHSFYAVASACEVAFFSYIYAVLEKDQYRKLTGWTRAAVMAGRSSGYIFGQFLVLSHVANLRILNIISFCIPCVVFLMCVFLPRVHWKQMVYRMLEAKSLNDRKASILWKPPQSYLDYLTYRIRKLRSDFVKTYSVGFIRKWSLWWAMTTCMSLQVALYAQSLWGEVPSGDSPLNGFADAAYTATAALAILAMNAFPLDWDKWGELALVIISTIDASLLVVYSRTQNINVMYLCYISYRSLYQVMITIAQWNIAKKMKCESYGLVFGTNTFVALVMQSILMMVVSDKRGPLSLPVRHQYLVYAGLHFIVAIIFLCSVIVSIVRYLRRSKAKVQPTEESSDETETISDSGSDVAKFEEALPKQNNLQHLRRPSMARSTCLQYAQDETSDETNIESGETDKELDETDISSESGSDNETKVDKKIQKSIARN</sequence>
<feature type="region of interest" description="Disordered" evidence="2">
    <location>
        <begin position="475"/>
        <end position="494"/>
    </location>
</feature>
<feature type="transmembrane region" description="Helical" evidence="3">
    <location>
        <begin position="346"/>
        <end position="365"/>
    </location>
</feature>
<keyword evidence="3" id="KW-1133">Transmembrane helix</keyword>
<evidence type="ECO:0000313" key="5">
    <source>
        <dbReference type="Proteomes" id="UP001201812"/>
    </source>
</evidence>
<dbReference type="EMBL" id="JAKKPZ010000029">
    <property type="protein sequence ID" value="KAI1709772.1"/>
    <property type="molecule type" value="Genomic_DNA"/>
</dbReference>
<dbReference type="GO" id="GO:0005886">
    <property type="term" value="C:plasma membrane"/>
    <property type="evidence" value="ECO:0007669"/>
    <property type="project" value="TreeGrafter"/>
</dbReference>
<feature type="transmembrane region" description="Helical" evidence="3">
    <location>
        <begin position="187"/>
        <end position="203"/>
    </location>
</feature>
<dbReference type="SUPFAM" id="SSF103473">
    <property type="entry name" value="MFS general substrate transporter"/>
    <property type="match status" value="1"/>
</dbReference>
<feature type="region of interest" description="Disordered" evidence="2">
    <location>
        <begin position="520"/>
        <end position="572"/>
    </location>
</feature>
<comment type="caution">
    <text evidence="4">The sequence shown here is derived from an EMBL/GenBank/DDBJ whole genome shotgun (WGS) entry which is preliminary data.</text>
</comment>
<proteinExistence type="inferred from homology"/>
<comment type="similarity">
    <text evidence="1">Belongs to the reduced folate carrier (RFC) transporter (TC 2.A.48) family.</text>
</comment>
<evidence type="ECO:0000256" key="2">
    <source>
        <dbReference type="SAM" id="MobiDB-lite"/>
    </source>
</evidence>
<keyword evidence="5" id="KW-1185">Reference proteome</keyword>
<evidence type="ECO:0000313" key="4">
    <source>
        <dbReference type="EMBL" id="KAI1709772.1"/>
    </source>
</evidence>
<feature type="transmembrane region" description="Helical" evidence="3">
    <location>
        <begin position="149"/>
        <end position="166"/>
    </location>
</feature>
<dbReference type="NCBIfam" id="TIGR00806">
    <property type="entry name" value="rfc"/>
    <property type="match status" value="1"/>
</dbReference>
<gene>
    <name evidence="4" type="ORF">DdX_11165</name>
</gene>
<protein>
    <submittedName>
        <fullName evidence="4">Reduced folate carrier domain-containing protein</fullName>
    </submittedName>
</protein>
<feature type="transmembrane region" description="Helical" evidence="3">
    <location>
        <begin position="442"/>
        <end position="465"/>
    </location>
</feature>
<feature type="transmembrane region" description="Helical" evidence="3">
    <location>
        <begin position="209"/>
        <end position="228"/>
    </location>
</feature>
<dbReference type="Gene3D" id="1.20.1250.20">
    <property type="entry name" value="MFS general substrate transporter like domains"/>
    <property type="match status" value="1"/>
</dbReference>
<keyword evidence="3" id="KW-0812">Transmembrane</keyword>
<keyword evidence="3" id="KW-0472">Membrane</keyword>
<reference evidence="4" key="1">
    <citation type="submission" date="2022-01" db="EMBL/GenBank/DDBJ databases">
        <title>Genome Sequence Resource for Two Populations of Ditylenchus destructor, the Migratory Endoparasitic Phytonematode.</title>
        <authorList>
            <person name="Zhang H."/>
            <person name="Lin R."/>
            <person name="Xie B."/>
        </authorList>
    </citation>
    <scope>NUCLEOTIDE SEQUENCE</scope>
    <source>
        <strain evidence="4">BazhouSP</strain>
    </source>
</reference>
<dbReference type="InterPro" id="IPR002666">
    <property type="entry name" value="Folate_carrier"/>
</dbReference>
<name>A0AAD4R4Q3_9BILA</name>
<dbReference type="InterPro" id="IPR036259">
    <property type="entry name" value="MFS_trans_sf"/>
</dbReference>
<evidence type="ECO:0000256" key="3">
    <source>
        <dbReference type="SAM" id="Phobius"/>
    </source>
</evidence>
<feature type="transmembrane region" description="Helical" evidence="3">
    <location>
        <begin position="404"/>
        <end position="427"/>
    </location>
</feature>
<feature type="transmembrane region" description="Helical" evidence="3">
    <location>
        <begin position="285"/>
        <end position="303"/>
    </location>
</feature>
<dbReference type="GO" id="GO:0090482">
    <property type="term" value="F:vitamin transmembrane transporter activity"/>
    <property type="evidence" value="ECO:0007669"/>
    <property type="project" value="InterPro"/>
</dbReference>
<organism evidence="4 5">
    <name type="scientific">Ditylenchus destructor</name>
    <dbReference type="NCBI Taxonomy" id="166010"/>
    <lineage>
        <taxon>Eukaryota</taxon>
        <taxon>Metazoa</taxon>
        <taxon>Ecdysozoa</taxon>
        <taxon>Nematoda</taxon>
        <taxon>Chromadorea</taxon>
        <taxon>Rhabditida</taxon>
        <taxon>Tylenchina</taxon>
        <taxon>Tylenchomorpha</taxon>
        <taxon>Sphaerularioidea</taxon>
        <taxon>Anguinidae</taxon>
        <taxon>Anguininae</taxon>
        <taxon>Ditylenchus</taxon>
    </lineage>
</organism>
<accession>A0AAD4R4Q3</accession>
<feature type="transmembrane region" description="Helical" evidence="3">
    <location>
        <begin position="96"/>
        <end position="114"/>
    </location>
</feature>
<dbReference type="Pfam" id="PF01770">
    <property type="entry name" value="Folate_carrier"/>
    <property type="match status" value="1"/>
</dbReference>